<dbReference type="InterPro" id="IPR042099">
    <property type="entry name" value="ANL_N_sf"/>
</dbReference>
<dbReference type="InterPro" id="IPR020845">
    <property type="entry name" value="AMP-binding_CS"/>
</dbReference>
<proteinExistence type="inferred from homology"/>
<keyword evidence="6" id="KW-1185">Reference proteome</keyword>
<evidence type="ECO:0000313" key="5">
    <source>
        <dbReference type="EMBL" id="GAA4282728.1"/>
    </source>
</evidence>
<evidence type="ECO:0000256" key="1">
    <source>
        <dbReference type="ARBA" id="ARBA00006432"/>
    </source>
</evidence>
<protein>
    <submittedName>
        <fullName evidence="5">ATP-dependent acyl-CoA ligase</fullName>
    </submittedName>
</protein>
<dbReference type="PANTHER" id="PTHR43201">
    <property type="entry name" value="ACYL-COA SYNTHETASE"/>
    <property type="match status" value="1"/>
</dbReference>
<keyword evidence="2 5" id="KW-0436">Ligase</keyword>
<reference evidence="6" key="1">
    <citation type="journal article" date="2019" name="Int. J. Syst. Evol. Microbiol.">
        <title>The Global Catalogue of Microorganisms (GCM) 10K type strain sequencing project: providing services to taxonomists for standard genome sequencing and annotation.</title>
        <authorList>
            <consortium name="The Broad Institute Genomics Platform"/>
            <consortium name="The Broad Institute Genome Sequencing Center for Infectious Disease"/>
            <person name="Wu L."/>
            <person name="Ma J."/>
        </authorList>
    </citation>
    <scope>NUCLEOTIDE SEQUENCE [LARGE SCALE GENOMIC DNA]</scope>
    <source>
        <strain evidence="6">JCM 17458</strain>
    </source>
</reference>
<dbReference type="GO" id="GO:0016874">
    <property type="term" value="F:ligase activity"/>
    <property type="evidence" value="ECO:0007669"/>
    <property type="project" value="UniProtKB-KW"/>
</dbReference>
<dbReference type="RefSeq" id="WP_236865263.1">
    <property type="nucleotide sequence ID" value="NZ_BAABAZ010000003.1"/>
</dbReference>
<sequence>MTPGALPPIAARTISNAFERARDECPSKEFLRYQGKSWTFEQTFEEALAIGQGIRELVERPQVPIAFLLDNSSDFVFAWMGVALQRLIEVPINTALRGRFLAHVLNDSAAEVLVVEEHYVERILAVADQLSSLRTIVVRNSTQGTPTNTTLDFRRYDEIRVAKPALPGACKPDDIIGYMYTSGTTGPSKGVKSSQVHAYTYCSQEDSYEPTADECILVTLPLFHLAGQWAGVYGCLISRVTCVLEPGFSVSRFWNVVNDNKVTRTVLLGAQAEMLQQQAPTAGDSENTLLEAAMAPLPTNAEAFCRRFGVQAKPVYGMSEVGSVLRGEDPDDVRPGEAGKRRPSYLLKVVGDDGREVAPNTPGELLVKPEHPLMVMSGYHNLPEKTADMIDQDGWVHTGDIFKVDVDGHFYFLDRAKDALRRRGENISSFEVETTINEHPQVLESAVVGVDSELSEQEIKAFIVLREGQSLDPIELIRFLVPRMPYFTVPRYIEIVDELPKTPTHKVQKVELRARGVGGSTWDLNETGFRVKREGLVQLTSK</sequence>
<feature type="domain" description="AMP-dependent synthetase/ligase" evidence="3">
    <location>
        <begin position="18"/>
        <end position="380"/>
    </location>
</feature>
<dbReference type="Proteomes" id="UP001501586">
    <property type="component" value="Unassembled WGS sequence"/>
</dbReference>
<dbReference type="SUPFAM" id="SSF56801">
    <property type="entry name" value="Acetyl-CoA synthetase-like"/>
    <property type="match status" value="1"/>
</dbReference>
<name>A0ABP8EFQ5_9MICO</name>
<dbReference type="Pfam" id="PF13193">
    <property type="entry name" value="AMP-binding_C"/>
    <property type="match status" value="1"/>
</dbReference>
<dbReference type="Gene3D" id="3.30.300.30">
    <property type="match status" value="1"/>
</dbReference>
<dbReference type="Pfam" id="PF00501">
    <property type="entry name" value="AMP-binding"/>
    <property type="match status" value="1"/>
</dbReference>
<dbReference type="PROSITE" id="PS00455">
    <property type="entry name" value="AMP_BINDING"/>
    <property type="match status" value="1"/>
</dbReference>
<dbReference type="PANTHER" id="PTHR43201:SF5">
    <property type="entry name" value="MEDIUM-CHAIN ACYL-COA LIGASE ACSF2, MITOCHONDRIAL"/>
    <property type="match status" value="1"/>
</dbReference>
<feature type="domain" description="AMP-binding enzyme C-terminal" evidence="4">
    <location>
        <begin position="431"/>
        <end position="506"/>
    </location>
</feature>
<evidence type="ECO:0000259" key="4">
    <source>
        <dbReference type="Pfam" id="PF13193"/>
    </source>
</evidence>
<evidence type="ECO:0000313" key="6">
    <source>
        <dbReference type="Proteomes" id="UP001501586"/>
    </source>
</evidence>
<comment type="similarity">
    <text evidence="1">Belongs to the ATP-dependent AMP-binding enzyme family.</text>
</comment>
<accession>A0ABP8EFQ5</accession>
<dbReference type="EMBL" id="BAABAZ010000003">
    <property type="protein sequence ID" value="GAA4282728.1"/>
    <property type="molecule type" value="Genomic_DNA"/>
</dbReference>
<gene>
    <name evidence="5" type="ORF">GCM10022261_02590</name>
</gene>
<organism evidence="5 6">
    <name type="scientific">Brevibacterium daeguense</name>
    <dbReference type="NCBI Taxonomy" id="909936"/>
    <lineage>
        <taxon>Bacteria</taxon>
        <taxon>Bacillati</taxon>
        <taxon>Actinomycetota</taxon>
        <taxon>Actinomycetes</taxon>
        <taxon>Micrococcales</taxon>
        <taxon>Brevibacteriaceae</taxon>
        <taxon>Brevibacterium</taxon>
    </lineage>
</organism>
<evidence type="ECO:0000259" key="3">
    <source>
        <dbReference type="Pfam" id="PF00501"/>
    </source>
</evidence>
<evidence type="ECO:0000256" key="2">
    <source>
        <dbReference type="ARBA" id="ARBA00022598"/>
    </source>
</evidence>
<dbReference type="InterPro" id="IPR025110">
    <property type="entry name" value="AMP-bd_C"/>
</dbReference>
<dbReference type="InterPro" id="IPR000873">
    <property type="entry name" value="AMP-dep_synth/lig_dom"/>
</dbReference>
<comment type="caution">
    <text evidence="5">The sequence shown here is derived from an EMBL/GenBank/DDBJ whole genome shotgun (WGS) entry which is preliminary data.</text>
</comment>
<dbReference type="InterPro" id="IPR045851">
    <property type="entry name" value="AMP-bd_C_sf"/>
</dbReference>
<dbReference type="Gene3D" id="3.40.50.12780">
    <property type="entry name" value="N-terminal domain of ligase-like"/>
    <property type="match status" value="1"/>
</dbReference>